<name>A0A3N5B174_9THEO</name>
<dbReference type="GO" id="GO:0008835">
    <property type="term" value="F:diaminohydroxyphosphoribosylaminopyrimidine deaminase activity"/>
    <property type="evidence" value="ECO:0007669"/>
    <property type="project" value="UniProtKB-EC"/>
</dbReference>
<evidence type="ECO:0000256" key="8">
    <source>
        <dbReference type="ARBA" id="ARBA00022801"/>
    </source>
</evidence>
<feature type="binding site" evidence="17">
    <location>
        <position position="226"/>
    </location>
    <ligand>
        <name>NADP(+)</name>
        <dbReference type="ChEBI" id="CHEBI:58349"/>
    </ligand>
</feature>
<dbReference type="InterPro" id="IPR016192">
    <property type="entry name" value="APOBEC/CMP_deaminase_Zn-bd"/>
</dbReference>
<organism evidence="20 21">
    <name type="scientific">Thermodesulfitimonas autotrophica</name>
    <dbReference type="NCBI Taxonomy" id="1894989"/>
    <lineage>
        <taxon>Bacteria</taxon>
        <taxon>Bacillati</taxon>
        <taxon>Bacillota</taxon>
        <taxon>Clostridia</taxon>
        <taxon>Thermoanaerobacterales</taxon>
        <taxon>Thermoanaerobacteraceae</taxon>
        <taxon>Thermodesulfitimonas</taxon>
    </lineage>
</organism>
<keyword evidence="10 15" id="KW-0521">NADP</keyword>
<feature type="binding site" evidence="17">
    <location>
        <begin position="299"/>
        <end position="305"/>
    </location>
    <ligand>
        <name>NADP(+)</name>
        <dbReference type="ChEBI" id="CHEBI:58349"/>
    </ligand>
</feature>
<dbReference type="SUPFAM" id="SSF53597">
    <property type="entry name" value="Dihydrofolate reductase-like"/>
    <property type="match status" value="1"/>
</dbReference>
<feature type="binding site" evidence="17">
    <location>
        <position position="174"/>
    </location>
    <ligand>
        <name>NADP(+)</name>
        <dbReference type="ChEBI" id="CHEBI:58349"/>
    </ligand>
</feature>
<dbReference type="RefSeq" id="WP_123930908.1">
    <property type="nucleotide sequence ID" value="NZ_RKRE01000003.1"/>
</dbReference>
<feature type="binding site" evidence="17">
    <location>
        <position position="297"/>
    </location>
    <ligand>
        <name>substrate</name>
    </ligand>
</feature>
<feature type="binding site" evidence="17">
    <location>
        <position position="200"/>
    </location>
    <ligand>
        <name>NADP(+)</name>
        <dbReference type="ChEBI" id="CHEBI:58349"/>
    </ligand>
</feature>
<proteinExistence type="inferred from homology"/>
<evidence type="ECO:0000313" key="21">
    <source>
        <dbReference type="Proteomes" id="UP000282654"/>
    </source>
</evidence>
<evidence type="ECO:0000256" key="1">
    <source>
        <dbReference type="ARBA" id="ARBA00002151"/>
    </source>
</evidence>
<evidence type="ECO:0000256" key="3">
    <source>
        <dbReference type="ARBA" id="ARBA00004910"/>
    </source>
</evidence>
<evidence type="ECO:0000256" key="6">
    <source>
        <dbReference type="ARBA" id="ARBA00022619"/>
    </source>
</evidence>
<comment type="caution">
    <text evidence="20">The sequence shown here is derived from an EMBL/GenBank/DDBJ whole genome shotgun (WGS) entry which is preliminary data.</text>
</comment>
<dbReference type="GO" id="GO:0050661">
    <property type="term" value="F:NADP binding"/>
    <property type="evidence" value="ECO:0007669"/>
    <property type="project" value="InterPro"/>
</dbReference>
<evidence type="ECO:0000256" key="15">
    <source>
        <dbReference type="PIRNR" id="PIRNR006769"/>
    </source>
</evidence>
<feature type="binding site" evidence="17">
    <location>
        <position position="158"/>
    </location>
    <ligand>
        <name>NADP(+)</name>
        <dbReference type="ChEBI" id="CHEBI:58349"/>
    </ligand>
</feature>
<dbReference type="Gene3D" id="3.40.140.10">
    <property type="entry name" value="Cytidine Deaminase, domain 2"/>
    <property type="match status" value="1"/>
</dbReference>
<accession>A0A3N5B174</accession>
<protein>
    <recommendedName>
        <fullName evidence="15">Riboflavin biosynthesis protein RibD</fullName>
    </recommendedName>
    <domain>
        <recommendedName>
            <fullName evidence="15">Diaminohydroxyphosphoribosylaminopyrimidine deaminase</fullName>
            <shortName evidence="15">DRAP deaminase</shortName>
            <ecNumber evidence="15">3.5.4.26</ecNumber>
        </recommendedName>
        <alternativeName>
            <fullName evidence="15">Riboflavin-specific deaminase</fullName>
        </alternativeName>
    </domain>
    <domain>
        <recommendedName>
            <fullName evidence="15">5-amino-6-(5-phosphoribosylamino)uracil reductase</fullName>
            <ecNumber evidence="15">1.1.1.193</ecNumber>
        </recommendedName>
        <alternativeName>
            <fullName evidence="15">HTP reductase</fullName>
        </alternativeName>
    </domain>
</protein>
<comment type="pathway">
    <text evidence="3 15">Cofactor biosynthesis; riboflavin biosynthesis; 5-amino-6-(D-ribitylamino)uracil from GTP: step 3/4.</text>
</comment>
<keyword evidence="7 15" id="KW-0479">Metal-binding</keyword>
<keyword evidence="12" id="KW-0511">Multifunctional enzyme</keyword>
<feature type="binding site" evidence="17">
    <location>
        <position position="208"/>
    </location>
    <ligand>
        <name>substrate</name>
    </ligand>
</feature>
<dbReference type="PANTHER" id="PTHR38011:SF7">
    <property type="entry name" value="2,5-DIAMINO-6-RIBOSYLAMINO-4(3H)-PYRIMIDINONE 5'-PHOSPHATE REDUCTASE"/>
    <property type="match status" value="1"/>
</dbReference>
<dbReference type="InterPro" id="IPR016193">
    <property type="entry name" value="Cytidine_deaminase-like"/>
</dbReference>
<comment type="pathway">
    <text evidence="2 15">Cofactor biosynthesis; riboflavin biosynthesis; 5-amino-6-(D-ribitylamino)uracil from GTP: step 2/4.</text>
</comment>
<reference evidence="20 21" key="1">
    <citation type="submission" date="2018-11" db="EMBL/GenBank/DDBJ databases">
        <title>Genomic Encyclopedia of Type Strains, Phase IV (KMG-IV): sequencing the most valuable type-strain genomes for metagenomic binning, comparative biology and taxonomic classification.</title>
        <authorList>
            <person name="Goeker M."/>
        </authorList>
    </citation>
    <scope>NUCLEOTIDE SEQUENCE [LARGE SCALE GENOMIC DNA]</scope>
    <source>
        <strain evidence="20 21">DSM 102936</strain>
    </source>
</reference>
<dbReference type="EC" id="3.5.4.26" evidence="15"/>
<dbReference type="PROSITE" id="PS00903">
    <property type="entry name" value="CYT_DCMP_DEAMINASES_1"/>
    <property type="match status" value="1"/>
</dbReference>
<keyword evidence="11 15" id="KW-0560">Oxidoreductase</keyword>
<dbReference type="EC" id="1.1.1.193" evidence="15"/>
<feature type="binding site" evidence="17">
    <location>
        <position position="188"/>
    </location>
    <ligand>
        <name>substrate</name>
    </ligand>
</feature>
<evidence type="ECO:0000256" key="5">
    <source>
        <dbReference type="ARBA" id="ARBA00007417"/>
    </source>
</evidence>
<dbReference type="GO" id="GO:0009231">
    <property type="term" value="P:riboflavin biosynthetic process"/>
    <property type="evidence" value="ECO:0007669"/>
    <property type="project" value="UniProtKB-UniPathway"/>
</dbReference>
<evidence type="ECO:0000256" key="11">
    <source>
        <dbReference type="ARBA" id="ARBA00023002"/>
    </source>
</evidence>
<dbReference type="InterPro" id="IPR011549">
    <property type="entry name" value="RibD_C"/>
</dbReference>
<keyword evidence="21" id="KW-1185">Reference proteome</keyword>
<feature type="binding site" evidence="17">
    <location>
        <position position="211"/>
    </location>
    <ligand>
        <name>substrate</name>
    </ligand>
</feature>
<evidence type="ECO:0000259" key="19">
    <source>
        <dbReference type="PROSITE" id="PS51747"/>
    </source>
</evidence>
<dbReference type="PANTHER" id="PTHR38011">
    <property type="entry name" value="DIHYDROFOLATE REDUCTASE FAMILY PROTEIN (AFU_ORTHOLOGUE AFUA_8G06820)"/>
    <property type="match status" value="1"/>
</dbReference>
<comment type="catalytic activity">
    <reaction evidence="14 15">
        <text>2,5-diamino-6-hydroxy-4-(5-phosphoribosylamino)-pyrimidine + H2O + H(+) = 5-amino-6-(5-phospho-D-ribosylamino)uracil + NH4(+)</text>
        <dbReference type="Rhea" id="RHEA:21868"/>
        <dbReference type="ChEBI" id="CHEBI:15377"/>
        <dbReference type="ChEBI" id="CHEBI:15378"/>
        <dbReference type="ChEBI" id="CHEBI:28938"/>
        <dbReference type="ChEBI" id="CHEBI:58453"/>
        <dbReference type="ChEBI" id="CHEBI:58614"/>
        <dbReference type="EC" id="3.5.4.26"/>
    </reaction>
</comment>
<dbReference type="Gene3D" id="3.40.430.10">
    <property type="entry name" value="Dihydrofolate Reductase, subunit A"/>
    <property type="match status" value="1"/>
</dbReference>
<dbReference type="NCBIfam" id="TIGR00227">
    <property type="entry name" value="ribD_Cterm"/>
    <property type="match status" value="1"/>
</dbReference>
<comment type="similarity">
    <text evidence="4 15">In the N-terminal section; belongs to the cytidine and deoxycytidylate deaminase family.</text>
</comment>
<evidence type="ECO:0000256" key="18">
    <source>
        <dbReference type="PIRSR" id="PIRSR006769-3"/>
    </source>
</evidence>
<dbReference type="Pfam" id="PF01872">
    <property type="entry name" value="RibD_C"/>
    <property type="match status" value="1"/>
</dbReference>
<dbReference type="CDD" id="cd01284">
    <property type="entry name" value="Riboflavin_deaminase-reductase"/>
    <property type="match status" value="1"/>
</dbReference>
<feature type="binding site" evidence="17">
    <location>
        <position position="172"/>
    </location>
    <ligand>
        <name>substrate</name>
    </ligand>
</feature>
<evidence type="ECO:0000256" key="2">
    <source>
        <dbReference type="ARBA" id="ARBA00004882"/>
    </source>
</evidence>
<feature type="active site" description="Proton donor" evidence="16">
    <location>
        <position position="56"/>
    </location>
</feature>
<dbReference type="InterPro" id="IPR002734">
    <property type="entry name" value="RibDG_C"/>
</dbReference>
<evidence type="ECO:0000256" key="10">
    <source>
        <dbReference type="ARBA" id="ARBA00022857"/>
    </source>
</evidence>
<evidence type="ECO:0000256" key="13">
    <source>
        <dbReference type="ARBA" id="ARBA00049861"/>
    </source>
</evidence>
<dbReference type="SUPFAM" id="SSF53927">
    <property type="entry name" value="Cytidine deaminase-like"/>
    <property type="match status" value="1"/>
</dbReference>
<dbReference type="PIRSF" id="PIRSF006769">
    <property type="entry name" value="RibD"/>
    <property type="match status" value="1"/>
</dbReference>
<evidence type="ECO:0000256" key="14">
    <source>
        <dbReference type="ARBA" id="ARBA00049886"/>
    </source>
</evidence>
<feature type="binding site" evidence="18">
    <location>
        <position position="88"/>
    </location>
    <ligand>
        <name>Zn(2+)</name>
        <dbReference type="ChEBI" id="CHEBI:29105"/>
        <note>catalytic</note>
    </ligand>
</feature>
<dbReference type="OrthoDB" id="9800865at2"/>
<evidence type="ECO:0000256" key="16">
    <source>
        <dbReference type="PIRSR" id="PIRSR006769-1"/>
    </source>
</evidence>
<dbReference type="InterPro" id="IPR024072">
    <property type="entry name" value="DHFR-like_dom_sf"/>
</dbReference>
<keyword evidence="6 15" id="KW-0686">Riboflavin biosynthesis</keyword>
<dbReference type="AlphaFoldDB" id="A0A3N5B174"/>
<evidence type="ECO:0000256" key="9">
    <source>
        <dbReference type="ARBA" id="ARBA00022833"/>
    </source>
</evidence>
<comment type="function">
    <text evidence="1 15">Converts 2,5-diamino-6-(ribosylamino)-4(3h)-pyrimidinone 5'-phosphate into 5-amino-6-(ribosylamino)-2,4(1h,3h)-pyrimidinedione 5'-phosphate.</text>
</comment>
<gene>
    <name evidence="20" type="ORF">EDD75_1683</name>
</gene>
<feature type="binding site" evidence="18">
    <location>
        <position position="54"/>
    </location>
    <ligand>
        <name>Zn(2+)</name>
        <dbReference type="ChEBI" id="CHEBI:29105"/>
        <note>catalytic</note>
    </ligand>
</feature>
<evidence type="ECO:0000256" key="7">
    <source>
        <dbReference type="ARBA" id="ARBA00022723"/>
    </source>
</evidence>
<dbReference type="UniPathway" id="UPA00275">
    <property type="reaction ID" value="UER00401"/>
</dbReference>
<dbReference type="InterPro" id="IPR050765">
    <property type="entry name" value="Riboflavin_Biosynth_HTPR"/>
</dbReference>
<dbReference type="NCBIfam" id="TIGR00326">
    <property type="entry name" value="eubact_ribD"/>
    <property type="match status" value="1"/>
</dbReference>
<dbReference type="FunFam" id="3.40.140.10:FF:000025">
    <property type="entry name" value="Riboflavin biosynthesis protein RibD"/>
    <property type="match status" value="1"/>
</dbReference>
<evidence type="ECO:0000256" key="12">
    <source>
        <dbReference type="ARBA" id="ARBA00023268"/>
    </source>
</evidence>
<dbReference type="Proteomes" id="UP000282654">
    <property type="component" value="Unassembled WGS sequence"/>
</dbReference>
<keyword evidence="8 15" id="KW-0378">Hydrolase</keyword>
<feature type="binding site" evidence="18">
    <location>
        <position position="79"/>
    </location>
    <ligand>
        <name>Zn(2+)</name>
        <dbReference type="ChEBI" id="CHEBI:29105"/>
        <note>catalytic</note>
    </ligand>
</feature>
<feature type="binding site" evidence="17">
    <location>
        <position position="204"/>
    </location>
    <ligand>
        <name>NADP(+)</name>
        <dbReference type="ChEBI" id="CHEBI:58349"/>
    </ligand>
</feature>
<sequence length="377" mass="39945">MTEPLTDEDYLRRTFELAARARGRTSPNPLVGAVVVRDGQVVGEGFHRQAGLPHAEIEALKAAGEAARGATLYVNLEPCCHTGRTGPCTEAIIAAGIKRVVAAMPDPNPLVAGKGFARLREAGIEVATGLLEKEARALNEAFVKYITTRRPFVILKTAMSLDGKIATVTGESKWITGPEARRYVHELRDSCDAILVGIGTVLKDDPSLTTRLPEGGRDPVRVILDSRARMPLTARVLTQESTAPTLIAVTEMAPGERVAALREAGAEVLVCGPGPAVDLGLLLSALGEREITSLLVEGGSTVNASFLLQGLVDKIVWFIAPLIIGGHGAISPVGGTGIRHLARAIRLKEMNLRQFGSDLCIEAYPLWEGTGCGCSPA</sequence>
<dbReference type="Pfam" id="PF00383">
    <property type="entry name" value="dCMP_cyt_deam_1"/>
    <property type="match status" value="1"/>
</dbReference>
<comment type="catalytic activity">
    <reaction evidence="13 15">
        <text>5-amino-6-(5-phospho-D-ribitylamino)uracil + NADP(+) = 5-amino-6-(5-phospho-D-ribosylamino)uracil + NADPH + H(+)</text>
        <dbReference type="Rhea" id="RHEA:17845"/>
        <dbReference type="ChEBI" id="CHEBI:15378"/>
        <dbReference type="ChEBI" id="CHEBI:57783"/>
        <dbReference type="ChEBI" id="CHEBI:58349"/>
        <dbReference type="ChEBI" id="CHEBI:58421"/>
        <dbReference type="ChEBI" id="CHEBI:58453"/>
        <dbReference type="EC" id="1.1.1.193"/>
    </reaction>
</comment>
<keyword evidence="9 15" id="KW-0862">Zinc</keyword>
<dbReference type="InterPro" id="IPR002125">
    <property type="entry name" value="CMP_dCMP_dom"/>
</dbReference>
<comment type="similarity">
    <text evidence="5 15">In the C-terminal section; belongs to the HTP reductase family.</text>
</comment>
<evidence type="ECO:0000256" key="4">
    <source>
        <dbReference type="ARBA" id="ARBA00005259"/>
    </source>
</evidence>
<comment type="cofactor">
    <cofactor evidence="15 18">
        <name>Zn(2+)</name>
        <dbReference type="ChEBI" id="CHEBI:29105"/>
    </cofactor>
    <text evidence="15 18">Binds 1 zinc ion.</text>
</comment>
<feature type="domain" description="CMP/dCMP-type deaminase" evidence="19">
    <location>
        <begin position="5"/>
        <end position="127"/>
    </location>
</feature>
<dbReference type="InterPro" id="IPR004794">
    <property type="entry name" value="Eubact_RibD"/>
</dbReference>
<evidence type="ECO:0000256" key="17">
    <source>
        <dbReference type="PIRSR" id="PIRSR006769-2"/>
    </source>
</evidence>
<dbReference type="GO" id="GO:0008703">
    <property type="term" value="F:5-amino-6-(5-phosphoribosylamino)uracil reductase activity"/>
    <property type="evidence" value="ECO:0007669"/>
    <property type="project" value="UniProtKB-EC"/>
</dbReference>
<dbReference type="PROSITE" id="PS51747">
    <property type="entry name" value="CYT_DCMP_DEAMINASES_2"/>
    <property type="match status" value="1"/>
</dbReference>
<evidence type="ECO:0000313" key="20">
    <source>
        <dbReference type="EMBL" id="RPF42582.1"/>
    </source>
</evidence>
<dbReference type="GO" id="GO:0008270">
    <property type="term" value="F:zinc ion binding"/>
    <property type="evidence" value="ECO:0007669"/>
    <property type="project" value="InterPro"/>
</dbReference>
<dbReference type="EMBL" id="RKRE01000003">
    <property type="protein sequence ID" value="RPF42582.1"/>
    <property type="molecule type" value="Genomic_DNA"/>
</dbReference>